<dbReference type="Gene3D" id="1.10.443.10">
    <property type="entry name" value="Intergrase catalytic core"/>
    <property type="match status" value="1"/>
</dbReference>
<dbReference type="AlphaFoldDB" id="A0A1J5PZ62"/>
<feature type="compositionally biased region" description="Low complexity" evidence="2">
    <location>
        <begin position="540"/>
        <end position="549"/>
    </location>
</feature>
<dbReference type="GO" id="GO:0003677">
    <property type="term" value="F:DNA binding"/>
    <property type="evidence" value="ECO:0007669"/>
    <property type="project" value="InterPro"/>
</dbReference>
<protein>
    <submittedName>
        <fullName evidence="4">Phage integrase family protein</fullName>
    </submittedName>
</protein>
<dbReference type="PROSITE" id="PS51898">
    <property type="entry name" value="TYR_RECOMBINASE"/>
    <property type="match status" value="1"/>
</dbReference>
<organism evidence="4">
    <name type="scientific">mine drainage metagenome</name>
    <dbReference type="NCBI Taxonomy" id="410659"/>
    <lineage>
        <taxon>unclassified sequences</taxon>
        <taxon>metagenomes</taxon>
        <taxon>ecological metagenomes</taxon>
    </lineage>
</organism>
<dbReference type="InterPro" id="IPR002104">
    <property type="entry name" value="Integrase_catalytic"/>
</dbReference>
<feature type="domain" description="Tyr recombinase" evidence="3">
    <location>
        <begin position="273"/>
        <end position="491"/>
    </location>
</feature>
<evidence type="ECO:0000256" key="2">
    <source>
        <dbReference type="SAM" id="MobiDB-lite"/>
    </source>
</evidence>
<dbReference type="InterPro" id="IPR011010">
    <property type="entry name" value="DNA_brk_join_enz"/>
</dbReference>
<evidence type="ECO:0000259" key="3">
    <source>
        <dbReference type="PROSITE" id="PS51898"/>
    </source>
</evidence>
<feature type="region of interest" description="Disordered" evidence="2">
    <location>
        <begin position="536"/>
        <end position="557"/>
    </location>
</feature>
<proteinExistence type="predicted"/>
<dbReference type="InterPro" id="IPR013762">
    <property type="entry name" value="Integrase-like_cat_sf"/>
</dbReference>
<accession>A0A1J5PZ62</accession>
<dbReference type="GO" id="GO:0006310">
    <property type="term" value="P:DNA recombination"/>
    <property type="evidence" value="ECO:0007669"/>
    <property type="project" value="UniProtKB-KW"/>
</dbReference>
<sequence length="803" mass="87775">MSPARTHLRALTTGAHADTRTDLERLCAGEPVLMDRIDLIDFANSRWPGLDPNVDPDDHLLAEAMLAWFHDHVGVERRTEGDRSTGIAGDLRRYLLPFALETTAALPATRRSIAQLRVADVRHLPRILAGDLPLPAATVAGDLLRRRALTCVWLNVSDAADVSHGGRPAVLAALADATIARHHDAHGQVAIFAADLRAAGLLIEHTPDQDTEPDEDIENGGHGLQITTAGNILSVLAMVSDHARANGANLRGDFHALRAIKPIPSRRKRRPAAPPSLVTLAMVRRVCRHLHPTAQVVLWCLRLLGLRISELYGVKLSDLLVVDGRQYMRVYRQGGRVTLQRDRVGALSAVEVKERTKTEQSKRVIPLPHALSDLLESYIAMYHTDPATGVRDPDARLIVGLRHDDTSGQGGLRSSLVAALAQEGVETGDELRRVLAYFHPHDLRAGLITDLTRAGVDKRVREMYTGHWNPKDAHEGYDRGASDTELLTIAEATDELISASTDLHDLRVPTAKRESFGTTTRLAQVKETIRGSLRECGWYDPTGERTTTGTDDDVTPLTAPEVGQRLGVSPQRARLLMREGTIDAFQVPWGARSVWVATPSAVDAYLDARSGTRLNEVAPGLGLAYHQALDLAKTLDVLPADRERGETIFLSPDAVSALHSEMQRRRSVLTDVMNLPSAAKQLGLPIGQVERMVRNNTLQRAPSPTGVRRRYVTRESVEAVAATMVTATHDGDTHAVPLKTVQAALDLTRYELSDLIRTGQLAATSVDRRQCVRLQAALTYARQHAVAAYRLAQLEAAAIPAPH</sequence>
<dbReference type="GO" id="GO:0015074">
    <property type="term" value="P:DNA integration"/>
    <property type="evidence" value="ECO:0007669"/>
    <property type="project" value="InterPro"/>
</dbReference>
<comment type="caution">
    <text evidence="4">The sequence shown here is derived from an EMBL/GenBank/DDBJ whole genome shotgun (WGS) entry which is preliminary data.</text>
</comment>
<dbReference type="SUPFAM" id="SSF56349">
    <property type="entry name" value="DNA breaking-rejoining enzymes"/>
    <property type="match status" value="1"/>
</dbReference>
<gene>
    <name evidence="4" type="ORF">GALL_420840</name>
</gene>
<dbReference type="Pfam" id="PF00589">
    <property type="entry name" value="Phage_integrase"/>
    <property type="match status" value="1"/>
</dbReference>
<reference evidence="4" key="1">
    <citation type="submission" date="2016-10" db="EMBL/GenBank/DDBJ databases">
        <title>Sequence of Gallionella enrichment culture.</title>
        <authorList>
            <person name="Poehlein A."/>
            <person name="Muehling M."/>
            <person name="Daniel R."/>
        </authorList>
    </citation>
    <scope>NUCLEOTIDE SEQUENCE</scope>
</reference>
<evidence type="ECO:0000313" key="4">
    <source>
        <dbReference type="EMBL" id="OIQ76240.1"/>
    </source>
</evidence>
<name>A0A1J5PZ62_9ZZZZ</name>
<keyword evidence="1" id="KW-0233">DNA recombination</keyword>
<dbReference type="EMBL" id="MLJW01001924">
    <property type="protein sequence ID" value="OIQ76240.1"/>
    <property type="molecule type" value="Genomic_DNA"/>
</dbReference>
<evidence type="ECO:0000256" key="1">
    <source>
        <dbReference type="ARBA" id="ARBA00023172"/>
    </source>
</evidence>
<dbReference type="CDD" id="cd00397">
    <property type="entry name" value="DNA_BRE_C"/>
    <property type="match status" value="1"/>
</dbReference>